<name>A0ABY8N3M7_9FLAO</name>
<evidence type="ECO:0000313" key="2">
    <source>
        <dbReference type="Proteomes" id="UP001232117"/>
    </source>
</evidence>
<gene>
    <name evidence="1" type="ORF">MG292_09230</name>
</gene>
<dbReference type="RefSeq" id="WP_264533018.1">
    <property type="nucleotide sequence ID" value="NZ_CP092332.1"/>
</dbReference>
<keyword evidence="2" id="KW-1185">Reference proteome</keyword>
<organism evidence="1 2">
    <name type="scientific">Flavobacterium keumense</name>
    <dbReference type="NCBI Taxonomy" id="1306518"/>
    <lineage>
        <taxon>Bacteria</taxon>
        <taxon>Pseudomonadati</taxon>
        <taxon>Bacteroidota</taxon>
        <taxon>Flavobacteriia</taxon>
        <taxon>Flavobacteriales</taxon>
        <taxon>Flavobacteriaceae</taxon>
        <taxon>Flavobacterium</taxon>
    </lineage>
</organism>
<dbReference type="Proteomes" id="UP001232117">
    <property type="component" value="Chromosome"/>
</dbReference>
<proteinExistence type="predicted"/>
<dbReference type="EMBL" id="CP092332">
    <property type="protein sequence ID" value="WGK94255.1"/>
    <property type="molecule type" value="Genomic_DNA"/>
</dbReference>
<sequence>MKMFFKNKKKKPQQMQVRFTPTQRIEIAKKLKIARFNRLTTALLKEKGVSADEKARLIVQIKKKLQIK</sequence>
<protein>
    <submittedName>
        <fullName evidence="1">Uncharacterized protein</fullName>
    </submittedName>
</protein>
<reference evidence="1 2" key="1">
    <citation type="submission" date="2023-06" db="EMBL/GenBank/DDBJ databases">
        <title>Complete Genome Sequence of Flavobacterium keumense K3R-10.</title>
        <authorList>
            <person name="Jeong H."/>
            <person name="Jhang S.Y."/>
            <person name="Kim J.N."/>
        </authorList>
    </citation>
    <scope>NUCLEOTIDE SEQUENCE [LARGE SCALE GENOMIC DNA]</scope>
    <source>
        <strain evidence="1 2">K3R-10</strain>
    </source>
</reference>
<accession>A0ABY8N3M7</accession>
<evidence type="ECO:0000313" key="1">
    <source>
        <dbReference type="EMBL" id="WGK94255.1"/>
    </source>
</evidence>